<proteinExistence type="predicted"/>
<dbReference type="EMBL" id="JAEFBJ010000001">
    <property type="protein sequence ID" value="KAG7653125.1"/>
    <property type="molecule type" value="Genomic_DNA"/>
</dbReference>
<keyword evidence="2" id="KW-1185">Reference proteome</keyword>
<evidence type="ECO:0000313" key="1">
    <source>
        <dbReference type="EMBL" id="KAG7653125.1"/>
    </source>
</evidence>
<accession>A0A8T2H038</accession>
<organism evidence="1 2">
    <name type="scientific">Arabidopsis suecica</name>
    <name type="common">Swedish thale-cress</name>
    <name type="synonym">Cardaminopsis suecica</name>
    <dbReference type="NCBI Taxonomy" id="45249"/>
    <lineage>
        <taxon>Eukaryota</taxon>
        <taxon>Viridiplantae</taxon>
        <taxon>Streptophyta</taxon>
        <taxon>Embryophyta</taxon>
        <taxon>Tracheophyta</taxon>
        <taxon>Spermatophyta</taxon>
        <taxon>Magnoliopsida</taxon>
        <taxon>eudicotyledons</taxon>
        <taxon>Gunneridae</taxon>
        <taxon>Pentapetalae</taxon>
        <taxon>rosids</taxon>
        <taxon>malvids</taxon>
        <taxon>Brassicales</taxon>
        <taxon>Brassicaceae</taxon>
        <taxon>Camelineae</taxon>
        <taxon>Arabidopsis</taxon>
    </lineage>
</organism>
<protein>
    <submittedName>
        <fullName evidence="1">Uncharacterized protein</fullName>
    </submittedName>
</protein>
<reference evidence="1 2" key="1">
    <citation type="submission" date="2020-12" db="EMBL/GenBank/DDBJ databases">
        <title>Concerted genomic and epigenomic changes stabilize Arabidopsis allopolyploids.</title>
        <authorList>
            <person name="Chen Z."/>
        </authorList>
    </citation>
    <scope>NUCLEOTIDE SEQUENCE [LARGE SCALE GENOMIC DNA]</scope>
    <source>
        <strain evidence="1">As9502</strain>
        <tissue evidence="1">Leaf</tissue>
    </source>
</reference>
<dbReference type="Proteomes" id="UP000694251">
    <property type="component" value="Chromosome 1"/>
</dbReference>
<comment type="caution">
    <text evidence="1">The sequence shown here is derived from an EMBL/GenBank/DDBJ whole genome shotgun (WGS) entry which is preliminary data.</text>
</comment>
<dbReference type="AlphaFoldDB" id="A0A8T2H038"/>
<sequence>MILMPSQATHHHFILHHIVRIKGRRRSEHISTDNMFGDD</sequence>
<name>A0A8T2H038_ARASU</name>
<evidence type="ECO:0000313" key="2">
    <source>
        <dbReference type="Proteomes" id="UP000694251"/>
    </source>
</evidence>
<gene>
    <name evidence="1" type="ORF">ISN44_As01g004310</name>
</gene>